<dbReference type="PRINTS" id="PR00387">
    <property type="entry name" value="PDIESTERASE1"/>
</dbReference>
<keyword evidence="8" id="KW-1185">Reference proteome</keyword>
<accession>A0A482V904</accession>
<feature type="binding site" evidence="4">
    <location>
        <position position="56"/>
    </location>
    <ligand>
        <name>Zn(2+)</name>
        <dbReference type="ChEBI" id="CHEBI:29105"/>
        <label>1</label>
    </ligand>
</feature>
<evidence type="ECO:0000256" key="3">
    <source>
        <dbReference type="PIRSR" id="PIRSR623088-1"/>
    </source>
</evidence>
<dbReference type="GO" id="GO:0004114">
    <property type="term" value="F:3',5'-cyclic-nucleotide phosphodiesterase activity"/>
    <property type="evidence" value="ECO:0007669"/>
    <property type="project" value="InterPro"/>
</dbReference>
<evidence type="ECO:0000256" key="2">
    <source>
        <dbReference type="ARBA" id="ARBA00022801"/>
    </source>
</evidence>
<keyword evidence="2" id="KW-0378">Hydrolase</keyword>
<dbReference type="PROSITE" id="PS51845">
    <property type="entry name" value="PDEASE_I_2"/>
    <property type="match status" value="1"/>
</dbReference>
<dbReference type="OrthoDB" id="6717877at2759"/>
<dbReference type="SUPFAM" id="SSF109604">
    <property type="entry name" value="HD-domain/PDEase-like"/>
    <property type="match status" value="1"/>
</dbReference>
<dbReference type="CDD" id="cd00077">
    <property type="entry name" value="HDc"/>
    <property type="match status" value="1"/>
</dbReference>
<feature type="binding site" evidence="4">
    <location>
        <position position="56"/>
    </location>
    <ligand>
        <name>Zn(2+)</name>
        <dbReference type="ChEBI" id="CHEBI:29105"/>
        <label>2</label>
    </ligand>
</feature>
<evidence type="ECO:0000313" key="8">
    <source>
        <dbReference type="Proteomes" id="UP000292052"/>
    </source>
</evidence>
<feature type="transmembrane region" description="Helical" evidence="5">
    <location>
        <begin position="171"/>
        <end position="197"/>
    </location>
</feature>
<feature type="binding site" evidence="4">
    <location>
        <position position="17"/>
    </location>
    <ligand>
        <name>Zn(2+)</name>
        <dbReference type="ChEBI" id="CHEBI:29105"/>
        <label>1</label>
    </ligand>
</feature>
<feature type="transmembrane region" description="Helical" evidence="5">
    <location>
        <begin position="245"/>
        <end position="273"/>
    </location>
</feature>
<dbReference type="Gene3D" id="1.10.1300.10">
    <property type="entry name" value="3'5'-cyclic nucleotide phosphodiesterase, catalytic domain"/>
    <property type="match status" value="1"/>
</dbReference>
<dbReference type="EMBL" id="QDEB01126712">
    <property type="protein sequence ID" value="RZB39628.1"/>
    <property type="molecule type" value="Genomic_DNA"/>
</dbReference>
<dbReference type="InterPro" id="IPR002073">
    <property type="entry name" value="PDEase_catalytic_dom"/>
</dbReference>
<feature type="active site" description="Proton donor" evidence="3">
    <location>
        <position position="13"/>
    </location>
</feature>
<proteinExistence type="predicted"/>
<keyword evidence="5" id="KW-0812">Transmembrane</keyword>
<dbReference type="AlphaFoldDB" id="A0A482V904"/>
<feature type="binding site" evidence="4">
    <location>
        <position position="55"/>
    </location>
    <ligand>
        <name>Zn(2+)</name>
        <dbReference type="ChEBI" id="CHEBI:29105"/>
        <label>1</label>
    </ligand>
</feature>
<keyword evidence="5" id="KW-0472">Membrane</keyword>
<dbReference type="STRING" id="1661398.A0A482V904"/>
<dbReference type="InterPro" id="IPR036971">
    <property type="entry name" value="PDEase_catalytic_dom_sf"/>
</dbReference>
<protein>
    <submittedName>
        <fullName evidence="7">PDEase I domain containing protein</fullName>
    </submittedName>
</protein>
<evidence type="ECO:0000256" key="1">
    <source>
        <dbReference type="ARBA" id="ARBA00022723"/>
    </source>
</evidence>
<dbReference type="GO" id="GO:0007165">
    <property type="term" value="P:signal transduction"/>
    <property type="evidence" value="ECO:0007669"/>
    <property type="project" value="InterPro"/>
</dbReference>
<evidence type="ECO:0000259" key="6">
    <source>
        <dbReference type="PROSITE" id="PS51845"/>
    </source>
</evidence>
<dbReference type="Pfam" id="PF00233">
    <property type="entry name" value="PDEase_I"/>
    <property type="match status" value="1"/>
</dbReference>
<reference evidence="7 8" key="1">
    <citation type="submission" date="2017-03" db="EMBL/GenBank/DDBJ databases">
        <title>Genome of the blue death feigning beetle - Asbolus verrucosus.</title>
        <authorList>
            <person name="Rider S.D."/>
        </authorList>
    </citation>
    <scope>NUCLEOTIDE SEQUENCE [LARGE SCALE GENOMIC DNA]</scope>
    <source>
        <strain evidence="7">Butters</strain>
        <tissue evidence="7">Head and leg muscle</tissue>
    </source>
</reference>
<name>A0A482V904_ASBVE</name>
<organism evidence="7 8">
    <name type="scientific">Asbolus verrucosus</name>
    <name type="common">Desert ironclad beetle</name>
    <dbReference type="NCBI Taxonomy" id="1661398"/>
    <lineage>
        <taxon>Eukaryota</taxon>
        <taxon>Metazoa</taxon>
        <taxon>Ecdysozoa</taxon>
        <taxon>Arthropoda</taxon>
        <taxon>Hexapoda</taxon>
        <taxon>Insecta</taxon>
        <taxon>Pterygota</taxon>
        <taxon>Neoptera</taxon>
        <taxon>Endopterygota</taxon>
        <taxon>Coleoptera</taxon>
        <taxon>Polyphaga</taxon>
        <taxon>Cucujiformia</taxon>
        <taxon>Tenebrionidae</taxon>
        <taxon>Pimeliinae</taxon>
        <taxon>Asbolus</taxon>
    </lineage>
</organism>
<gene>
    <name evidence="7" type="ORF">BDFB_003478</name>
</gene>
<sequence length="275" mass="30590">MLVQKNYRDVPYHNWKHAFSVTHFAYLCLKKFQLVEQGYISNLEALAYFISCLCHDIDHRGINNPFQERCYSVLASLYSSQGSVMERHHVSLAFSILNAENCNFLEPLDRQNYNLCLNLMKDLILATDVATHFKFYKKQYIMTQPVLGKSILRTLAASIVCHQLSWLDVVLIWVVMGMVVMKETVAVVVVVVVVVVMEVGVVEVVLVVMGVGVVLVVLVVMEVGVVVVVLVVVMEVVAAVEVEAVVVVLVVMVVETVEVLVVVSVVVAVNILALT</sequence>
<evidence type="ECO:0000256" key="4">
    <source>
        <dbReference type="PIRSR" id="PIRSR623088-3"/>
    </source>
</evidence>
<evidence type="ECO:0000313" key="7">
    <source>
        <dbReference type="EMBL" id="RZB39628.1"/>
    </source>
</evidence>
<keyword evidence="5" id="KW-1133">Transmembrane helix</keyword>
<dbReference type="InterPro" id="IPR023088">
    <property type="entry name" value="PDEase"/>
</dbReference>
<comment type="caution">
    <text evidence="7">The sequence shown here is derived from an EMBL/GenBank/DDBJ whole genome shotgun (WGS) entry which is preliminary data.</text>
</comment>
<dbReference type="Proteomes" id="UP000292052">
    <property type="component" value="Unassembled WGS sequence"/>
</dbReference>
<dbReference type="InterPro" id="IPR003607">
    <property type="entry name" value="HD/PDEase_dom"/>
</dbReference>
<dbReference type="PROSITE" id="PS00126">
    <property type="entry name" value="PDEASE_I_1"/>
    <property type="match status" value="1"/>
</dbReference>
<dbReference type="PANTHER" id="PTHR11347">
    <property type="entry name" value="CYCLIC NUCLEOTIDE PHOSPHODIESTERASE"/>
    <property type="match status" value="1"/>
</dbReference>
<evidence type="ECO:0000256" key="5">
    <source>
        <dbReference type="SAM" id="Phobius"/>
    </source>
</evidence>
<keyword evidence="1 4" id="KW-0479">Metal-binding</keyword>
<feature type="domain" description="PDEase" evidence="6">
    <location>
        <begin position="1"/>
        <end position="275"/>
    </location>
</feature>
<dbReference type="GO" id="GO:0046872">
    <property type="term" value="F:metal ion binding"/>
    <property type="evidence" value="ECO:0007669"/>
    <property type="project" value="UniProtKB-KW"/>
</dbReference>
<dbReference type="InterPro" id="IPR023174">
    <property type="entry name" value="PDEase_CS"/>
</dbReference>
<feature type="transmembrane region" description="Helical" evidence="5">
    <location>
        <begin position="204"/>
        <end position="233"/>
    </location>
</feature>